<comment type="caution">
    <text evidence="9">The sequence shown here is derived from an EMBL/GenBank/DDBJ whole genome shotgun (WGS) entry which is preliminary data.</text>
</comment>
<feature type="transmembrane region" description="Helical" evidence="7">
    <location>
        <begin position="123"/>
        <end position="140"/>
    </location>
</feature>
<keyword evidence="11" id="KW-1185">Reference proteome</keyword>
<evidence type="ECO:0000256" key="6">
    <source>
        <dbReference type="ARBA" id="ARBA00023136"/>
    </source>
</evidence>
<keyword evidence="6 7" id="KW-0472">Membrane</keyword>
<dbReference type="EMBL" id="JAGQFT010000040">
    <property type="protein sequence ID" value="MBR0562244.1"/>
    <property type="molecule type" value="Genomic_DNA"/>
</dbReference>
<feature type="transmembrane region" description="Helical" evidence="7">
    <location>
        <begin position="436"/>
        <end position="455"/>
    </location>
</feature>
<dbReference type="EMBL" id="JAGQFT020000013">
    <property type="protein sequence ID" value="MBS7458690.1"/>
    <property type="molecule type" value="Genomic_DNA"/>
</dbReference>
<dbReference type="Gene3D" id="1.20.1250.20">
    <property type="entry name" value="MFS general substrate transporter like domains"/>
    <property type="match status" value="1"/>
</dbReference>
<feature type="transmembrane region" description="Helical" evidence="7">
    <location>
        <begin position="337"/>
        <end position="356"/>
    </location>
</feature>
<comment type="similarity">
    <text evidence="2">Belongs to the major facilitator superfamily. Sugar transporter (TC 2.A.1.1) family.</text>
</comment>
<proteinExistence type="inferred from homology"/>
<evidence type="ECO:0000256" key="4">
    <source>
        <dbReference type="ARBA" id="ARBA00022692"/>
    </source>
</evidence>
<dbReference type="AlphaFoldDB" id="A0A8J7VUS1"/>
<reference evidence="10 11" key="1">
    <citation type="journal article" date="2021" name="Microbiol. Resour. Announc.">
        <title>Draft Genome Sequence of Coralloluteibacterium stylophorae LMG 29479T.</title>
        <authorList>
            <person name="Karlyshev A.V."/>
            <person name="Kudryashova E.B."/>
            <person name="Ariskina E.V."/>
            <person name="Conroy A.P."/>
            <person name="Abidueva E.Y."/>
        </authorList>
    </citation>
    <scope>NUCLEOTIDE SEQUENCE [LARGE SCALE GENOMIC DNA]</scope>
    <source>
        <strain evidence="10 11">LMG 29479</strain>
    </source>
</reference>
<keyword evidence="3" id="KW-0813">Transport</keyword>
<dbReference type="GO" id="GO:0016020">
    <property type="term" value="C:membrane"/>
    <property type="evidence" value="ECO:0007669"/>
    <property type="project" value="UniProtKB-SubCell"/>
</dbReference>
<dbReference type="InterPro" id="IPR005828">
    <property type="entry name" value="MFS_sugar_transport-like"/>
</dbReference>
<feature type="transmembrane region" description="Helical" evidence="7">
    <location>
        <begin position="307"/>
        <end position="325"/>
    </location>
</feature>
<evidence type="ECO:0000313" key="10">
    <source>
        <dbReference type="EMBL" id="MBS7458690.1"/>
    </source>
</evidence>
<accession>A0A8J7VUS1</accession>
<organism evidence="9">
    <name type="scientific">Coralloluteibacterium stylophorae</name>
    <dbReference type="NCBI Taxonomy" id="1776034"/>
    <lineage>
        <taxon>Bacteria</taxon>
        <taxon>Pseudomonadati</taxon>
        <taxon>Pseudomonadota</taxon>
        <taxon>Gammaproteobacteria</taxon>
        <taxon>Lysobacterales</taxon>
        <taxon>Lysobacteraceae</taxon>
        <taxon>Coralloluteibacterium</taxon>
    </lineage>
</organism>
<dbReference type="Proteomes" id="UP000675747">
    <property type="component" value="Unassembled WGS sequence"/>
</dbReference>
<reference evidence="9" key="2">
    <citation type="submission" date="2021-04" db="EMBL/GenBank/DDBJ databases">
        <authorList>
            <person name="Karlyshev A.V."/>
        </authorList>
    </citation>
    <scope>NUCLEOTIDE SEQUENCE</scope>
    <source>
        <strain evidence="9">LMG 29479</strain>
    </source>
</reference>
<dbReference type="RefSeq" id="WP_211926188.1">
    <property type="nucleotide sequence ID" value="NZ_JAGQFT020000013.1"/>
</dbReference>
<comment type="subcellular location">
    <subcellularLocation>
        <location evidence="1">Membrane</location>
        <topology evidence="1">Multi-pass membrane protein</topology>
    </subcellularLocation>
</comment>
<dbReference type="PANTHER" id="PTHR23511">
    <property type="entry name" value="SYNAPTIC VESICLE GLYCOPROTEIN 2"/>
    <property type="match status" value="1"/>
</dbReference>
<evidence type="ECO:0000256" key="3">
    <source>
        <dbReference type="ARBA" id="ARBA00022448"/>
    </source>
</evidence>
<feature type="transmembrane region" description="Helical" evidence="7">
    <location>
        <begin position="368"/>
        <end position="388"/>
    </location>
</feature>
<evidence type="ECO:0000256" key="7">
    <source>
        <dbReference type="SAM" id="Phobius"/>
    </source>
</evidence>
<feature type="transmembrane region" description="Helical" evidence="7">
    <location>
        <begin position="400"/>
        <end position="424"/>
    </location>
</feature>
<gene>
    <name evidence="10" type="ORF">KB893_016230</name>
    <name evidence="9" type="ORF">KB893_06895</name>
</gene>
<feature type="transmembrane region" description="Helical" evidence="7">
    <location>
        <begin position="186"/>
        <end position="207"/>
    </location>
</feature>
<dbReference type="PANTHER" id="PTHR23511:SF34">
    <property type="entry name" value="SYNAPTIC VESICLE GLYCOPROTEIN 2"/>
    <property type="match status" value="1"/>
</dbReference>
<feature type="transmembrane region" description="Helical" evidence="7">
    <location>
        <begin position="56"/>
        <end position="82"/>
    </location>
</feature>
<evidence type="ECO:0000313" key="11">
    <source>
        <dbReference type="Proteomes" id="UP000675747"/>
    </source>
</evidence>
<evidence type="ECO:0000256" key="2">
    <source>
        <dbReference type="ARBA" id="ARBA00010992"/>
    </source>
</evidence>
<dbReference type="CDD" id="cd17316">
    <property type="entry name" value="MFS_SV2_like"/>
    <property type="match status" value="1"/>
</dbReference>
<dbReference type="Pfam" id="PF00083">
    <property type="entry name" value="Sugar_tr"/>
    <property type="match status" value="1"/>
</dbReference>
<feature type="transmembrane region" description="Helical" evidence="7">
    <location>
        <begin position="160"/>
        <end position="180"/>
    </location>
</feature>
<keyword evidence="5 7" id="KW-1133">Transmembrane helix</keyword>
<dbReference type="InterPro" id="IPR036259">
    <property type="entry name" value="MFS_trans_sf"/>
</dbReference>
<dbReference type="PROSITE" id="PS50850">
    <property type="entry name" value="MFS"/>
    <property type="match status" value="1"/>
</dbReference>
<dbReference type="GO" id="GO:0022857">
    <property type="term" value="F:transmembrane transporter activity"/>
    <property type="evidence" value="ECO:0007669"/>
    <property type="project" value="InterPro"/>
</dbReference>
<keyword evidence="4 7" id="KW-0812">Transmembrane</keyword>
<feature type="transmembrane region" description="Helical" evidence="7">
    <location>
        <begin position="272"/>
        <end position="295"/>
    </location>
</feature>
<name>A0A8J7VUS1_9GAMM</name>
<evidence type="ECO:0000256" key="5">
    <source>
        <dbReference type="ARBA" id="ARBA00022989"/>
    </source>
</evidence>
<dbReference type="InterPro" id="IPR020846">
    <property type="entry name" value="MFS_dom"/>
</dbReference>
<feature type="domain" description="Major facilitator superfamily (MFS) profile" evidence="8">
    <location>
        <begin position="26"/>
        <end position="458"/>
    </location>
</feature>
<evidence type="ECO:0000256" key="1">
    <source>
        <dbReference type="ARBA" id="ARBA00004141"/>
    </source>
</evidence>
<protein>
    <submittedName>
        <fullName evidence="9">MFS transporter</fullName>
    </submittedName>
</protein>
<dbReference type="SUPFAM" id="SSF103473">
    <property type="entry name" value="MFS general substrate transporter"/>
    <property type="match status" value="1"/>
</dbReference>
<sequence length="474" mass="51085">MQDTRYRTDLPSRLDRLAWSPFHTMLIFALGIGWIIDGLEVTLIGALSGVLTLPEALGLSAFQVSLAGSAYVAGAVLGAIYFGSLADRMGRKKLFFLTLGVYAGATILSGLVSHYWLFLIARFLTGAGIGGEYAAINSAIQEFMPARLRGRIDLGVNGSYWIGAAIGALGASAILDSGLVPVEVGWRLAFVVGGALGFAIMALRRFVPESPRWLMVNGRMDEAEAVVRRIEAQAQVRPGAPPVRELLLARRPQPGFFALFEVFTRRYPRRTVLGLVLMVAQAFLYNAIFFTYGLILARYYAVEEARIGLFLLPFAAGNVAGPLLLGPLFDTWGRRRMITLTYAVSGLLIILTGWLFLRGAFTATTQTLAWSVVFFFASAAASSAYLTVSESFPLEIRARAIAWFYAVGTALGGITGPLVFGLLIGTGGRVEMFGGYVLGGALMLIAAMVAWRLAVDAENRMLEDVAAPLAADPE</sequence>
<evidence type="ECO:0000313" key="9">
    <source>
        <dbReference type="EMBL" id="MBR0562244.1"/>
    </source>
</evidence>
<evidence type="ECO:0000259" key="8">
    <source>
        <dbReference type="PROSITE" id="PS50850"/>
    </source>
</evidence>
<feature type="transmembrane region" description="Helical" evidence="7">
    <location>
        <begin position="94"/>
        <end position="117"/>
    </location>
</feature>